<organism evidence="3 4">
    <name type="scientific">Lachancea mirantina</name>
    <dbReference type="NCBI Taxonomy" id="1230905"/>
    <lineage>
        <taxon>Eukaryota</taxon>
        <taxon>Fungi</taxon>
        <taxon>Dikarya</taxon>
        <taxon>Ascomycota</taxon>
        <taxon>Saccharomycotina</taxon>
        <taxon>Saccharomycetes</taxon>
        <taxon>Saccharomycetales</taxon>
        <taxon>Saccharomycetaceae</taxon>
        <taxon>Lachancea</taxon>
    </lineage>
</organism>
<evidence type="ECO:0000256" key="2">
    <source>
        <dbReference type="SAM" id="MobiDB-lite"/>
    </source>
</evidence>
<sequence length="391" mass="45051">MSHGRDVLQDIIGSDEVASLLAERTAEEGSFSEENESVLHVDGDEFRLDDKQTDRESNEPFELHGDAKPKNLFVADDSLELSSRSPQPARNVTEGISKKRRVQFGQGTFALSEDERQENPHPWDFQALVSSEFRQKLPSDQEVRNWKRPSRTMLRAVTDVLENNVVEAVEAVFEKYQDESDKILGPRASRRMVTSKEKLLSDIINKIYQKLRKSKFPSRVSDRELDIEYIFAKRKFIQERYSQELSHAEVIEQQLARDKRELQELQDKYKQLLANRSESLVRMSDDTNGGLHPAMAKAMVNSFGLITDAATNQTRYEKDVRELNLSITETKEVSTGFKNGHEADLLRKYLPSIFEFKNPHRKTSKISPEKTEFRELKRPSDTEDEAEPNVT</sequence>
<keyword evidence="4" id="KW-1185">Reference proteome</keyword>
<dbReference type="Proteomes" id="UP000191024">
    <property type="component" value="Chromosome H"/>
</dbReference>
<dbReference type="STRING" id="1230905.A0A1G4KG97"/>
<dbReference type="EMBL" id="LT598468">
    <property type="protein sequence ID" value="SCV03457.1"/>
    <property type="molecule type" value="Genomic_DNA"/>
</dbReference>
<feature type="compositionally biased region" description="Basic and acidic residues" evidence="2">
    <location>
        <begin position="37"/>
        <end position="69"/>
    </location>
</feature>
<dbReference type="AlphaFoldDB" id="A0A1G4KG97"/>
<gene>
    <name evidence="3" type="ORF">LAMI_0H08306G</name>
</gene>
<protein>
    <submittedName>
        <fullName evidence="3">LAMI_0H08306g1_1</fullName>
    </submittedName>
</protein>
<proteinExistence type="predicted"/>
<feature type="compositionally biased region" description="Acidic residues" evidence="2">
    <location>
        <begin position="382"/>
        <end position="391"/>
    </location>
</feature>
<feature type="region of interest" description="Disordered" evidence="2">
    <location>
        <begin position="23"/>
        <end position="69"/>
    </location>
</feature>
<keyword evidence="1" id="KW-0175">Coiled coil</keyword>
<feature type="region of interest" description="Disordered" evidence="2">
    <location>
        <begin position="360"/>
        <end position="391"/>
    </location>
</feature>
<name>A0A1G4KG97_9SACH</name>
<feature type="coiled-coil region" evidence="1">
    <location>
        <begin position="248"/>
        <end position="282"/>
    </location>
</feature>
<evidence type="ECO:0000313" key="3">
    <source>
        <dbReference type="EMBL" id="SCV03457.1"/>
    </source>
</evidence>
<dbReference type="OrthoDB" id="4068255at2759"/>
<evidence type="ECO:0000256" key="1">
    <source>
        <dbReference type="SAM" id="Coils"/>
    </source>
</evidence>
<feature type="compositionally biased region" description="Basic and acidic residues" evidence="2">
    <location>
        <begin position="367"/>
        <end position="381"/>
    </location>
</feature>
<accession>A0A1G4KG97</accession>
<reference evidence="4" key="1">
    <citation type="submission" date="2016-03" db="EMBL/GenBank/DDBJ databases">
        <authorList>
            <person name="Devillers H."/>
        </authorList>
    </citation>
    <scope>NUCLEOTIDE SEQUENCE [LARGE SCALE GENOMIC DNA]</scope>
</reference>
<evidence type="ECO:0000313" key="4">
    <source>
        <dbReference type="Proteomes" id="UP000191024"/>
    </source>
</evidence>